<dbReference type="UniPathway" id="UPA00223">
    <property type="reaction ID" value="UER01008"/>
</dbReference>
<evidence type="ECO:0000256" key="3">
    <source>
        <dbReference type="ARBA" id="ARBA00005012"/>
    </source>
</evidence>
<dbReference type="AlphaFoldDB" id="A0A1G6HBK7"/>
<name>A0A1G6HBK7_9ACTN</name>
<comment type="similarity">
    <text evidence="8">Belongs to the MQO family.</text>
</comment>
<dbReference type="EC" id="1.1.5.4" evidence="8"/>
<dbReference type="NCBIfam" id="TIGR01320">
    <property type="entry name" value="mal_quin_oxido"/>
    <property type="match status" value="1"/>
</dbReference>
<dbReference type="NCBIfam" id="NF003611">
    <property type="entry name" value="PRK05257.3-2"/>
    <property type="match status" value="1"/>
</dbReference>
<dbReference type="InterPro" id="IPR036188">
    <property type="entry name" value="FAD/NAD-bd_sf"/>
</dbReference>
<keyword evidence="4 8" id="KW-0816">Tricarboxylic acid cycle</keyword>
<evidence type="ECO:0000256" key="5">
    <source>
        <dbReference type="ARBA" id="ARBA00022630"/>
    </source>
</evidence>
<dbReference type="NCBIfam" id="NF003606">
    <property type="entry name" value="PRK05257.2-1"/>
    <property type="match status" value="1"/>
</dbReference>
<dbReference type="SUPFAM" id="SSF51905">
    <property type="entry name" value="FAD/NAD(P)-binding domain"/>
    <property type="match status" value="1"/>
</dbReference>
<dbReference type="GO" id="GO:0006099">
    <property type="term" value="P:tricarboxylic acid cycle"/>
    <property type="evidence" value="ECO:0007669"/>
    <property type="project" value="UniProtKB-UniRule"/>
</dbReference>
<dbReference type="Proteomes" id="UP000199086">
    <property type="component" value="Unassembled WGS sequence"/>
</dbReference>
<dbReference type="PANTHER" id="PTHR43104:SF2">
    <property type="entry name" value="L-2-HYDROXYGLUTARATE DEHYDROGENASE, MITOCHONDRIAL"/>
    <property type="match status" value="1"/>
</dbReference>
<keyword evidence="5 8" id="KW-0285">Flavoprotein</keyword>
<dbReference type="RefSeq" id="WP_092611681.1">
    <property type="nucleotide sequence ID" value="NZ_FMYF01000008.1"/>
</dbReference>
<dbReference type="STRING" id="1577474.GA0111570_10898"/>
<evidence type="ECO:0000256" key="7">
    <source>
        <dbReference type="ARBA" id="ARBA00023002"/>
    </source>
</evidence>
<dbReference type="OrthoDB" id="9763983at2"/>
<dbReference type="InterPro" id="IPR006231">
    <property type="entry name" value="MQO"/>
</dbReference>
<comment type="pathway">
    <text evidence="3 8">Carbohydrate metabolism; tricarboxylic acid cycle; oxaloacetate from (S)-malate (quinone route): step 1/1.</text>
</comment>
<keyword evidence="7 8" id="KW-0560">Oxidoreductase</keyword>
<accession>A0A1G6HBK7</accession>
<comment type="catalytic activity">
    <reaction evidence="1 8">
        <text>(S)-malate + a quinone = a quinol + oxaloacetate</text>
        <dbReference type="Rhea" id="RHEA:46012"/>
        <dbReference type="ChEBI" id="CHEBI:15589"/>
        <dbReference type="ChEBI" id="CHEBI:16452"/>
        <dbReference type="ChEBI" id="CHEBI:24646"/>
        <dbReference type="ChEBI" id="CHEBI:132124"/>
        <dbReference type="EC" id="1.1.5.4"/>
    </reaction>
</comment>
<evidence type="ECO:0000256" key="8">
    <source>
        <dbReference type="HAMAP-Rule" id="MF_00212"/>
    </source>
</evidence>
<dbReference type="PANTHER" id="PTHR43104">
    <property type="entry name" value="L-2-HYDROXYGLUTARATE DEHYDROGENASE, MITOCHONDRIAL"/>
    <property type="match status" value="1"/>
</dbReference>
<dbReference type="Gene3D" id="3.50.50.60">
    <property type="entry name" value="FAD/NAD(P)-binding domain"/>
    <property type="match status" value="1"/>
</dbReference>
<keyword evidence="11" id="KW-1185">Reference proteome</keyword>
<dbReference type="Pfam" id="PF06039">
    <property type="entry name" value="Mqo"/>
    <property type="match status" value="1"/>
</dbReference>
<keyword evidence="9" id="KW-0472">Membrane</keyword>
<sequence>MAFDKRKPSKWPVEAQEVDVALIGGGVLSATFGLMLHMLQPDWTIMGFERLPKVAKESSNPWNNAGTGHAGLCELNYTKEKSDGTMDNSKPIDINEQFQVSRQLWAHFVETGVLGHPETFINPTPHMSLVHGDQDVDFLRRRWEGLKENPLFAAMEFSDDQEKIKEWAPLIVQGRDPKEHIAVTYDPTGTDVNFGSVTRQMFNYLEYHGVFVETSKEVTDLKQNSDGSWTLRVADHRRRDEGRGPDKFVRAKFVFNGAGGWALKMLQKAGIPEVEGYALFPVSGAFLNTTDPTIVNTHKVKVYGKAKVGAPPMSNPHMDARIINTNRSVLFGPYAGVDPRFLKYGSLLDLPKMIRTHNLLAVLNVGRENIPLIKMLAGMIFMTPRQKLNELRDFAPDAHITDWRMIKAGQRAQIIKTNAEGHGKLEFGTEVITSNDGTLAAVLGASPGASTAVPIMLELLERCFPEQIEGWRPKIKEVIPTYGEKLSDDPAKAYEVMTHTAKVLNLTPPAKPDGV</sequence>
<evidence type="ECO:0000256" key="9">
    <source>
        <dbReference type="SAM" id="Phobius"/>
    </source>
</evidence>
<comment type="cofactor">
    <cofactor evidence="2 8">
        <name>FAD</name>
        <dbReference type="ChEBI" id="CHEBI:57692"/>
    </cofactor>
</comment>
<protein>
    <recommendedName>
        <fullName evidence="8">Probable malate:quinone oxidoreductase</fullName>
        <ecNumber evidence="8">1.1.5.4</ecNumber>
    </recommendedName>
    <alternativeName>
        <fullName evidence="8">MQO</fullName>
    </alternativeName>
    <alternativeName>
        <fullName evidence="8">Malate dehydrogenase [quinone]</fullName>
    </alternativeName>
</protein>
<keyword evidence="6 8" id="KW-0274">FAD</keyword>
<dbReference type="EMBL" id="FMYF01000008">
    <property type="protein sequence ID" value="SDB91672.1"/>
    <property type="molecule type" value="Genomic_DNA"/>
</dbReference>
<dbReference type="HAMAP" id="MF_00212">
    <property type="entry name" value="MQO"/>
    <property type="match status" value="1"/>
</dbReference>
<evidence type="ECO:0000256" key="4">
    <source>
        <dbReference type="ARBA" id="ARBA00022532"/>
    </source>
</evidence>
<dbReference type="GO" id="GO:0008924">
    <property type="term" value="F:L-malate dehydrogenase (quinone) activity"/>
    <property type="evidence" value="ECO:0007669"/>
    <property type="project" value="UniProtKB-UniRule"/>
</dbReference>
<organism evidence="10 11">
    <name type="scientific">Raineyella antarctica</name>
    <dbReference type="NCBI Taxonomy" id="1577474"/>
    <lineage>
        <taxon>Bacteria</taxon>
        <taxon>Bacillati</taxon>
        <taxon>Actinomycetota</taxon>
        <taxon>Actinomycetes</taxon>
        <taxon>Propionibacteriales</taxon>
        <taxon>Propionibacteriaceae</taxon>
        <taxon>Raineyella</taxon>
    </lineage>
</organism>
<evidence type="ECO:0000256" key="1">
    <source>
        <dbReference type="ARBA" id="ARBA00001139"/>
    </source>
</evidence>
<evidence type="ECO:0000256" key="2">
    <source>
        <dbReference type="ARBA" id="ARBA00001974"/>
    </source>
</evidence>
<dbReference type="NCBIfam" id="NF003605">
    <property type="entry name" value="PRK05257.1-4"/>
    <property type="match status" value="1"/>
</dbReference>
<dbReference type="GO" id="GO:0047545">
    <property type="term" value="F:(S)-2-hydroxyglutarate dehydrogenase activity"/>
    <property type="evidence" value="ECO:0007669"/>
    <property type="project" value="TreeGrafter"/>
</dbReference>
<dbReference type="Gene3D" id="3.30.9.10">
    <property type="entry name" value="D-Amino Acid Oxidase, subunit A, domain 2"/>
    <property type="match status" value="1"/>
</dbReference>
<evidence type="ECO:0000313" key="11">
    <source>
        <dbReference type="Proteomes" id="UP000199086"/>
    </source>
</evidence>
<evidence type="ECO:0000313" key="10">
    <source>
        <dbReference type="EMBL" id="SDB91672.1"/>
    </source>
</evidence>
<reference evidence="10 11" key="1">
    <citation type="submission" date="2016-06" db="EMBL/GenBank/DDBJ databases">
        <authorList>
            <person name="Olsen C.W."/>
            <person name="Carey S."/>
            <person name="Hinshaw L."/>
            <person name="Karasin A.I."/>
        </authorList>
    </citation>
    <scope>NUCLEOTIDE SEQUENCE [LARGE SCALE GENOMIC DNA]</scope>
    <source>
        <strain evidence="10 11">LZ-22</strain>
    </source>
</reference>
<proteinExistence type="inferred from homology"/>
<dbReference type="NCBIfam" id="NF003603">
    <property type="entry name" value="PRK05257.1-1"/>
    <property type="match status" value="1"/>
</dbReference>
<evidence type="ECO:0000256" key="6">
    <source>
        <dbReference type="ARBA" id="ARBA00022827"/>
    </source>
</evidence>
<gene>
    <name evidence="8" type="primary">mqo</name>
    <name evidence="10" type="ORF">GA0111570_10898</name>
</gene>
<keyword evidence="9" id="KW-1133">Transmembrane helix</keyword>
<keyword evidence="9" id="KW-0812">Transmembrane</keyword>
<feature type="transmembrane region" description="Helical" evidence="9">
    <location>
        <begin position="20"/>
        <end position="39"/>
    </location>
</feature>